<dbReference type="STRING" id="453304.ATC03_12605"/>
<dbReference type="AlphaFoldDB" id="A0A191WL68"/>
<dbReference type="SMART" id="SM00257">
    <property type="entry name" value="LysM"/>
    <property type="match status" value="1"/>
</dbReference>
<dbReference type="SUPFAM" id="SSF54106">
    <property type="entry name" value="LysM domain"/>
    <property type="match status" value="1"/>
</dbReference>
<keyword evidence="3" id="KW-1185">Reference proteome</keyword>
<dbReference type="Pfam" id="PF01476">
    <property type="entry name" value="LysM"/>
    <property type="match status" value="1"/>
</dbReference>
<reference evidence="2 3" key="1">
    <citation type="journal article" date="2016" name="Int. J. Syst. Evol. Microbiol.">
        <title>Agromyces aureus sp. nov., isolated from the rhizosphere of Salix caprea L. grown in a heavy-metal-contaminated soil.</title>
        <authorList>
            <person name="Corretto E."/>
            <person name="Antonielli L."/>
            <person name="Sessitsch A."/>
            <person name="Compant S."/>
            <person name="Gorfer M."/>
            <person name="Kuffner M."/>
            <person name="Brader G."/>
        </authorList>
    </citation>
    <scope>NUCLEOTIDE SEQUENCE [LARGE SCALE GENOMIC DNA]</scope>
    <source>
        <strain evidence="2 3">AR33</strain>
    </source>
</reference>
<feature type="domain" description="LysM" evidence="1">
    <location>
        <begin position="46"/>
        <end position="95"/>
    </location>
</feature>
<evidence type="ECO:0000313" key="2">
    <source>
        <dbReference type="EMBL" id="ANJ28918.1"/>
    </source>
</evidence>
<reference evidence="3" key="2">
    <citation type="submission" date="2016-01" db="EMBL/GenBank/DDBJ databases">
        <title>Complete genome sequence of Agromyces aureus AR33T and comparison with related organisms.</title>
        <authorList>
            <person name="Corretto E."/>
            <person name="Antonielli L."/>
            <person name="Sessitsch A."/>
            <person name="Brader G."/>
        </authorList>
    </citation>
    <scope>NUCLEOTIDE SEQUENCE [LARGE SCALE GENOMIC DNA]</scope>
    <source>
        <strain evidence="3">AR33</strain>
    </source>
</reference>
<protein>
    <recommendedName>
        <fullName evidence="1">LysM domain-containing protein</fullName>
    </recommendedName>
</protein>
<dbReference type="EMBL" id="CP013979">
    <property type="protein sequence ID" value="ANJ28918.1"/>
    <property type="molecule type" value="Genomic_DNA"/>
</dbReference>
<dbReference type="InterPro" id="IPR018392">
    <property type="entry name" value="LysM"/>
</dbReference>
<name>A0A191WL68_9MICO</name>
<evidence type="ECO:0000259" key="1">
    <source>
        <dbReference type="PROSITE" id="PS51782"/>
    </source>
</evidence>
<evidence type="ECO:0000313" key="3">
    <source>
        <dbReference type="Proteomes" id="UP000078437"/>
    </source>
</evidence>
<dbReference type="Gene3D" id="3.10.350.10">
    <property type="entry name" value="LysM domain"/>
    <property type="match status" value="1"/>
</dbReference>
<dbReference type="PROSITE" id="PS51782">
    <property type="entry name" value="LYSM"/>
    <property type="match status" value="1"/>
</dbReference>
<sequence length="99" mass="10235">MRLTRRGRAVFTALAAIPIVLLVASLVLGSGGAVAEVDGATGANLAYLTVADGESLWSIAESLAPQADPRDVIDEIMRLNGLDDSVVQPGQRLALPAQP</sequence>
<dbReference type="CDD" id="cd00118">
    <property type="entry name" value="LysM"/>
    <property type="match status" value="1"/>
</dbReference>
<dbReference type="KEGG" id="agy:ATC03_12605"/>
<accession>A0A191WL68</accession>
<organism evidence="2 3">
    <name type="scientific">Agromyces aureus</name>
    <dbReference type="NCBI Taxonomy" id="453304"/>
    <lineage>
        <taxon>Bacteria</taxon>
        <taxon>Bacillati</taxon>
        <taxon>Actinomycetota</taxon>
        <taxon>Actinomycetes</taxon>
        <taxon>Micrococcales</taxon>
        <taxon>Microbacteriaceae</taxon>
        <taxon>Agromyces</taxon>
    </lineage>
</organism>
<dbReference type="Proteomes" id="UP000078437">
    <property type="component" value="Chromosome"/>
</dbReference>
<proteinExistence type="predicted"/>
<gene>
    <name evidence="2" type="ORF">ATC03_12605</name>
</gene>
<dbReference type="InterPro" id="IPR036779">
    <property type="entry name" value="LysM_dom_sf"/>
</dbReference>